<evidence type="ECO:0008006" key="5">
    <source>
        <dbReference type="Google" id="ProtNLM"/>
    </source>
</evidence>
<dbReference type="PANTHER" id="PTHR30160">
    <property type="entry name" value="TETRAACYLDISACCHARIDE 4'-KINASE-RELATED"/>
    <property type="match status" value="1"/>
</dbReference>
<dbReference type="InterPro" id="IPR051199">
    <property type="entry name" value="LPS_LOS_Heptosyltrfase"/>
</dbReference>
<evidence type="ECO:0000256" key="1">
    <source>
        <dbReference type="ARBA" id="ARBA00022676"/>
    </source>
</evidence>
<reference evidence="3 4" key="1">
    <citation type="submission" date="2019-11" db="EMBL/GenBank/DDBJ databases">
        <authorList>
            <person name="Zheng R.K."/>
            <person name="Sun C.M."/>
        </authorList>
    </citation>
    <scope>NUCLEOTIDE SEQUENCE [LARGE SCALE GENOMIC DNA]</scope>
    <source>
        <strain evidence="3 4">SRB007</strain>
    </source>
</reference>
<gene>
    <name evidence="3" type="ORF">GM415_09350</name>
</gene>
<evidence type="ECO:0000256" key="2">
    <source>
        <dbReference type="ARBA" id="ARBA00022679"/>
    </source>
</evidence>
<dbReference type="GO" id="GO:0005829">
    <property type="term" value="C:cytosol"/>
    <property type="evidence" value="ECO:0007669"/>
    <property type="project" value="TreeGrafter"/>
</dbReference>
<dbReference type="KEGG" id="psel:GM415_09350"/>
<dbReference type="Gene3D" id="3.40.50.2000">
    <property type="entry name" value="Glycogen Phosphorylase B"/>
    <property type="match status" value="1"/>
</dbReference>
<dbReference type="Proteomes" id="UP000428328">
    <property type="component" value="Chromosome"/>
</dbReference>
<dbReference type="SUPFAM" id="SSF53756">
    <property type="entry name" value="UDP-Glycosyltransferase/glycogen phosphorylase"/>
    <property type="match status" value="1"/>
</dbReference>
<dbReference type="Pfam" id="PF01075">
    <property type="entry name" value="Glyco_transf_9"/>
    <property type="match status" value="1"/>
</dbReference>
<dbReference type="PANTHER" id="PTHR30160:SF1">
    <property type="entry name" value="LIPOPOLYSACCHARIDE 1,2-N-ACETYLGLUCOSAMINETRANSFERASE-RELATED"/>
    <property type="match status" value="1"/>
</dbReference>
<name>A0A6I6JJ29_9BACT</name>
<dbReference type="GO" id="GO:0008713">
    <property type="term" value="F:ADP-heptose-lipopolysaccharide heptosyltransferase activity"/>
    <property type="evidence" value="ECO:0007669"/>
    <property type="project" value="TreeGrafter"/>
</dbReference>
<dbReference type="InterPro" id="IPR002201">
    <property type="entry name" value="Glyco_trans_9"/>
</dbReference>
<proteinExistence type="predicted"/>
<accession>A0A6I6JJ29</accession>
<evidence type="ECO:0000313" key="4">
    <source>
        <dbReference type="Proteomes" id="UP000428328"/>
    </source>
</evidence>
<dbReference type="EMBL" id="CP046400">
    <property type="protein sequence ID" value="QGY40322.1"/>
    <property type="molecule type" value="Genomic_DNA"/>
</dbReference>
<dbReference type="AlphaFoldDB" id="A0A6I6JJ29"/>
<keyword evidence="4" id="KW-1185">Reference proteome</keyword>
<dbReference type="RefSeq" id="WP_158947543.1">
    <property type="nucleotide sequence ID" value="NZ_CP046400.1"/>
</dbReference>
<sequence length="431" mass="46481">MKNRIPHSADRLAVLPEPGFTVDQVARLGGDLSGLVLLCHERDRESLALSGATLITYGGMHFCPSRRDLEEFRPLAERFDACTLVHRFPARSPNHFSTALRLLGFRRVEELLPDGQHRTSPQGPVSAGTPESLLFSFCGGIGNAVLASSVAASAARHGVRTLFCPVADITGTSLAPLFDPPPEGVTLVAPEDIGTAQAEVSLNVECHDLLGPEDFCHNPYRLGAPGHGPAFLADFVRNVTGLDTDLSATFVGGLNASIPERLQGRVVVCPGSKPGWDSKRWPHMNELLRRLDNPVVLCREPDLEAYGTLPFLEPISGDDAEFVTDFDLPRVAVLLRSAKMVVANDCGLAHVAAATGTPTLFLFGPSSLEQNLHPRGNVLNLALDLDCRPCQGKTQGPGRLAPNDYHCDIGFACLRDLSVDKVLEAMERLRP</sequence>
<protein>
    <recommendedName>
        <fullName evidence="5">Glycosyltransferase family 9 protein</fullName>
    </recommendedName>
</protein>
<keyword evidence="2" id="KW-0808">Transferase</keyword>
<evidence type="ECO:0000313" key="3">
    <source>
        <dbReference type="EMBL" id="QGY40322.1"/>
    </source>
</evidence>
<organism evidence="3 4">
    <name type="scientific">Pseudodesulfovibrio cashew</name>
    <dbReference type="NCBI Taxonomy" id="2678688"/>
    <lineage>
        <taxon>Bacteria</taxon>
        <taxon>Pseudomonadati</taxon>
        <taxon>Thermodesulfobacteriota</taxon>
        <taxon>Desulfovibrionia</taxon>
        <taxon>Desulfovibrionales</taxon>
        <taxon>Desulfovibrionaceae</taxon>
    </lineage>
</organism>
<keyword evidence="1" id="KW-0328">Glycosyltransferase</keyword>
<dbReference type="CDD" id="cd03789">
    <property type="entry name" value="GT9_LPS_heptosyltransferase"/>
    <property type="match status" value="1"/>
</dbReference>
<dbReference type="GO" id="GO:0009244">
    <property type="term" value="P:lipopolysaccharide core region biosynthetic process"/>
    <property type="evidence" value="ECO:0007669"/>
    <property type="project" value="TreeGrafter"/>
</dbReference>